<reference evidence="1" key="1">
    <citation type="submission" date="2020-10" db="EMBL/GenBank/DDBJ databases">
        <title>Ca. Dormibacterota MAGs.</title>
        <authorList>
            <person name="Montgomery K."/>
        </authorList>
    </citation>
    <scope>NUCLEOTIDE SEQUENCE [LARGE SCALE GENOMIC DNA]</scope>
    <source>
        <strain evidence="1">SC8812_S17_10</strain>
    </source>
</reference>
<dbReference type="RefSeq" id="WP_338198811.1">
    <property type="nucleotide sequence ID" value="NZ_JAEKNR010000031.1"/>
</dbReference>
<proteinExistence type="predicted"/>
<protein>
    <submittedName>
        <fullName evidence="1">Uncharacterized protein</fullName>
    </submittedName>
</protein>
<evidence type="ECO:0000313" key="2">
    <source>
        <dbReference type="Proteomes" id="UP000612893"/>
    </source>
</evidence>
<dbReference type="EMBL" id="JAEKNR010000031">
    <property type="protein sequence ID" value="MBJ7596959.1"/>
    <property type="molecule type" value="Genomic_DNA"/>
</dbReference>
<sequence length="65" mass="7205">MLPLIETGKRRLSLRSGERIGEALGINEPLPEEDWRRQPLEISEDMVGTLGACLAAVRPIAHVRS</sequence>
<gene>
    <name evidence="1" type="ORF">JF922_02580</name>
</gene>
<comment type="caution">
    <text evidence="1">The sequence shown here is derived from an EMBL/GenBank/DDBJ whole genome shotgun (WGS) entry which is preliminary data.</text>
</comment>
<organism evidence="1 2">
    <name type="scientific">Candidatus Nephthysia bennettiae</name>
    <dbReference type="NCBI Taxonomy" id="3127016"/>
    <lineage>
        <taxon>Bacteria</taxon>
        <taxon>Bacillati</taxon>
        <taxon>Candidatus Dormiibacterota</taxon>
        <taxon>Candidatus Dormibacteria</taxon>
        <taxon>Candidatus Dormibacterales</taxon>
        <taxon>Candidatus Dormibacteraceae</taxon>
        <taxon>Candidatus Nephthysia</taxon>
    </lineage>
</organism>
<accession>A0A934N7W5</accession>
<name>A0A934N7W5_9BACT</name>
<keyword evidence="2" id="KW-1185">Reference proteome</keyword>
<dbReference type="AlphaFoldDB" id="A0A934N7W5"/>
<evidence type="ECO:0000313" key="1">
    <source>
        <dbReference type="EMBL" id="MBJ7596959.1"/>
    </source>
</evidence>
<dbReference type="Proteomes" id="UP000612893">
    <property type="component" value="Unassembled WGS sequence"/>
</dbReference>